<accession>A0A1D8UUD9</accession>
<evidence type="ECO:0000313" key="1">
    <source>
        <dbReference type="EMBL" id="AOX17252.1"/>
    </source>
</evidence>
<proteinExistence type="predicted"/>
<dbReference type="KEGG" id="kba:A0U89_09040"/>
<keyword evidence="1" id="KW-0547">Nucleotide-binding</keyword>
<dbReference type="InterPro" id="IPR027417">
    <property type="entry name" value="P-loop_NTPase"/>
</dbReference>
<dbReference type="SUPFAM" id="SSF52540">
    <property type="entry name" value="P-loop containing nucleoside triphosphate hydrolases"/>
    <property type="match status" value="1"/>
</dbReference>
<gene>
    <name evidence="1" type="ORF">A0U89_09040</name>
</gene>
<reference evidence="1 2" key="1">
    <citation type="journal article" date="2016" name="Microb. Cell Fact.">
        <title>Dissection of exopolysaccharide biosynthesis in Kozakia baliensis.</title>
        <authorList>
            <person name="Brandt J.U."/>
            <person name="Jakob F."/>
            <person name="Behr J."/>
            <person name="Geissler A.J."/>
            <person name="Vogel R.F."/>
        </authorList>
    </citation>
    <scope>NUCLEOTIDE SEQUENCE [LARGE SCALE GENOMIC DNA]</scope>
    <source>
        <strain evidence="1 2">DSM 14400</strain>
    </source>
</reference>
<dbReference type="OrthoDB" id="7277945at2"/>
<dbReference type="RefSeq" id="WP_070402896.1">
    <property type="nucleotide sequence ID" value="NZ_BJVW01000001.1"/>
</dbReference>
<evidence type="ECO:0000313" key="2">
    <source>
        <dbReference type="Proteomes" id="UP000179145"/>
    </source>
</evidence>
<dbReference type="AlphaFoldDB" id="A0A1D8UUD9"/>
<organism evidence="1 2">
    <name type="scientific">Kozakia baliensis</name>
    <dbReference type="NCBI Taxonomy" id="153496"/>
    <lineage>
        <taxon>Bacteria</taxon>
        <taxon>Pseudomonadati</taxon>
        <taxon>Pseudomonadota</taxon>
        <taxon>Alphaproteobacteria</taxon>
        <taxon>Acetobacterales</taxon>
        <taxon>Acetobacteraceae</taxon>
        <taxon>Kozakia</taxon>
    </lineage>
</organism>
<dbReference type="eggNOG" id="COG1136">
    <property type="taxonomic scope" value="Bacteria"/>
</dbReference>
<dbReference type="STRING" id="153496.A0U89_09040"/>
<name>A0A1D8UUD9_9PROT</name>
<keyword evidence="2" id="KW-1185">Reference proteome</keyword>
<protein>
    <submittedName>
        <fullName evidence="1">ABC transporter ATP-binding protein</fullName>
    </submittedName>
</protein>
<dbReference type="Gene3D" id="3.40.50.300">
    <property type="entry name" value="P-loop containing nucleotide triphosphate hydrolases"/>
    <property type="match status" value="1"/>
</dbReference>
<dbReference type="Proteomes" id="UP000179145">
    <property type="component" value="Chromosome"/>
</dbReference>
<sequence length="239" mass="26509">MSEGATPTSSLVPALELRDAQPIFDESGLTSARYNLRLMPGECALITCRDVNRSTLFADLCSGLIPLGNGSVRCQGMDWTELPDKRAWALRGRIGRIMQQGAWVNLFGTDLNILMQQLHHTRTPTNDLIASAGRLSRFFGLPGLPTLSPGRLSVLDLQRAACVRAFLGEPHLLLLENPVTPDAVDLMTAFLAELTGARQRGCAVVWFARNDSIWRNYRDADVQRFRLLDEGLFPMRRAS</sequence>
<keyword evidence="1" id="KW-0067">ATP-binding</keyword>
<dbReference type="EMBL" id="CP014674">
    <property type="protein sequence ID" value="AOX17252.1"/>
    <property type="molecule type" value="Genomic_DNA"/>
</dbReference>
<dbReference type="GO" id="GO:0005524">
    <property type="term" value="F:ATP binding"/>
    <property type="evidence" value="ECO:0007669"/>
    <property type="project" value="UniProtKB-KW"/>
</dbReference>